<dbReference type="Pfam" id="PF10618">
    <property type="entry name" value="Tail_tube"/>
    <property type="match status" value="1"/>
</dbReference>
<name>A0A1Z5YRY1_9PROT</name>
<dbReference type="OrthoDB" id="8410207at2"/>
<sequence length="120" mass="13107">MAQTVGVLYIWWRGQQYECVDGSTIKLPGWKNNTQVTGGSVQRYQSFSAGEVKCTPVLKKGMSLDAFDTDVQGELQVKSTIGHAWVLPDAYILEKPTLSDMGGKAAITFNAGLYQEVISS</sequence>
<dbReference type="EMBL" id="JOMQ01000062">
    <property type="protein sequence ID" value="OUJ00061.1"/>
    <property type="molecule type" value="Genomic_DNA"/>
</dbReference>
<proteinExistence type="predicted"/>
<dbReference type="InterPro" id="IPR019596">
    <property type="entry name" value="Phage_Mu_GpM_tail_tub"/>
</dbReference>
<evidence type="ECO:0000313" key="2">
    <source>
        <dbReference type="Proteomes" id="UP000196086"/>
    </source>
</evidence>
<protein>
    <recommendedName>
        <fullName evidence="3">Phage tail protein</fullName>
    </recommendedName>
</protein>
<dbReference type="RefSeq" id="WP_086652050.1">
    <property type="nucleotide sequence ID" value="NZ_JOMQ01000062.1"/>
</dbReference>
<dbReference type="AlphaFoldDB" id="A0A1Z5YRY1"/>
<dbReference type="Proteomes" id="UP000196086">
    <property type="component" value="Unassembled WGS sequence"/>
</dbReference>
<evidence type="ECO:0000313" key="1">
    <source>
        <dbReference type="EMBL" id="OUJ00061.1"/>
    </source>
</evidence>
<reference evidence="1 2" key="1">
    <citation type="submission" date="2014-06" db="EMBL/GenBank/DDBJ databases">
        <authorList>
            <person name="Ju J."/>
            <person name="Zhang J."/>
        </authorList>
    </citation>
    <scope>NUCLEOTIDE SEQUENCE [LARGE SCALE GENOMIC DNA]</scope>
    <source>
        <strain evidence="1 2">DsW_47</strain>
    </source>
</reference>
<evidence type="ECO:0008006" key="3">
    <source>
        <dbReference type="Google" id="ProtNLM"/>
    </source>
</evidence>
<gene>
    <name evidence="1" type="ORF">HK14_12525</name>
</gene>
<accession>A0A1Z5YRY1</accession>
<organism evidence="1 2">
    <name type="scientific">Acetobacter cibinongensis</name>
    <dbReference type="NCBI Taxonomy" id="146475"/>
    <lineage>
        <taxon>Bacteria</taxon>
        <taxon>Pseudomonadati</taxon>
        <taxon>Pseudomonadota</taxon>
        <taxon>Alphaproteobacteria</taxon>
        <taxon>Acetobacterales</taxon>
        <taxon>Acetobacteraceae</taxon>
        <taxon>Acetobacter</taxon>
    </lineage>
</organism>
<comment type="caution">
    <text evidence="1">The sequence shown here is derived from an EMBL/GenBank/DDBJ whole genome shotgun (WGS) entry which is preliminary data.</text>
</comment>